<evidence type="ECO:0000313" key="9">
    <source>
        <dbReference type="Proteomes" id="UP000725257"/>
    </source>
</evidence>
<accession>A0A8J4JYJ6</accession>
<evidence type="ECO:0000256" key="2">
    <source>
        <dbReference type="ARBA" id="ARBA00022553"/>
    </source>
</evidence>
<keyword evidence="2" id="KW-0597">Phosphoprotein</keyword>
<dbReference type="Pfam" id="PF16589">
    <property type="entry name" value="BRCT_2"/>
    <property type="match status" value="1"/>
</dbReference>
<dbReference type="InterPro" id="IPR001357">
    <property type="entry name" value="BRCT_dom"/>
</dbReference>
<dbReference type="InterPro" id="IPR051579">
    <property type="entry name" value="DDR_Transcriptional_Reg"/>
</dbReference>
<dbReference type="PANTHER" id="PTHR23196">
    <property type="entry name" value="PAX TRANSCRIPTION ACTIVATION DOMAIN INTERACTING PROTEIN"/>
    <property type="match status" value="1"/>
</dbReference>
<evidence type="ECO:0000313" key="8">
    <source>
        <dbReference type="EMBL" id="KAF1532334.1"/>
    </source>
</evidence>
<evidence type="ECO:0000256" key="5">
    <source>
        <dbReference type="ARBA" id="ARBA00023242"/>
    </source>
</evidence>
<dbReference type="SUPFAM" id="SSF52113">
    <property type="entry name" value="BRCT domain"/>
    <property type="match status" value="1"/>
</dbReference>
<evidence type="ECO:0000256" key="1">
    <source>
        <dbReference type="ARBA" id="ARBA00004123"/>
    </source>
</evidence>
<organism evidence="8 9">
    <name type="scientific">Eudyptes sclateri</name>
    <name type="common">Erect-crested penguin</name>
    <dbReference type="NCBI Taxonomy" id="92688"/>
    <lineage>
        <taxon>Eukaryota</taxon>
        <taxon>Metazoa</taxon>
        <taxon>Chordata</taxon>
        <taxon>Craniata</taxon>
        <taxon>Vertebrata</taxon>
        <taxon>Euteleostomi</taxon>
        <taxon>Archelosauria</taxon>
        <taxon>Archosauria</taxon>
        <taxon>Dinosauria</taxon>
        <taxon>Saurischia</taxon>
        <taxon>Theropoda</taxon>
        <taxon>Coelurosauria</taxon>
        <taxon>Aves</taxon>
        <taxon>Neognathae</taxon>
        <taxon>Neoaves</taxon>
        <taxon>Aequornithes</taxon>
        <taxon>Sphenisciformes</taxon>
        <taxon>Spheniscidae</taxon>
        <taxon>Eudyptes</taxon>
    </lineage>
</organism>
<comment type="subcellular location">
    <subcellularLocation>
        <location evidence="1">Nucleus</location>
    </subcellularLocation>
</comment>
<protein>
    <submittedName>
        <fullName evidence="8">Mediator of DNA damage checkpoint protein 1</fullName>
    </submittedName>
</protein>
<evidence type="ECO:0000256" key="3">
    <source>
        <dbReference type="ARBA" id="ARBA00022763"/>
    </source>
</evidence>
<comment type="caution">
    <text evidence="8">The sequence shown here is derived from an EMBL/GenBank/DDBJ whole genome shotgun (WGS) entry which is preliminary data.</text>
</comment>
<feature type="region of interest" description="Disordered" evidence="6">
    <location>
        <begin position="37"/>
        <end position="232"/>
    </location>
</feature>
<evidence type="ECO:0000259" key="7">
    <source>
        <dbReference type="PROSITE" id="PS50172"/>
    </source>
</evidence>
<feature type="domain" description="BRCT" evidence="7">
    <location>
        <begin position="231"/>
        <end position="310"/>
    </location>
</feature>
<feature type="non-terminal residue" evidence="8">
    <location>
        <position position="1"/>
    </location>
</feature>
<feature type="non-terminal residue" evidence="8">
    <location>
        <position position="381"/>
    </location>
</feature>
<dbReference type="PANTHER" id="PTHR23196:SF34">
    <property type="entry name" value="MEDIATOR OF DNA DAMAGE CHECKPOINT PROTEIN 1"/>
    <property type="match status" value="1"/>
</dbReference>
<dbReference type="SMART" id="SM00292">
    <property type="entry name" value="BRCT"/>
    <property type="match status" value="1"/>
</dbReference>
<reference evidence="8 9" key="1">
    <citation type="journal article" date="2019" name="Gigascience">
        <title>High-coverage genomes to elucidate the evolution of penguins.</title>
        <authorList>
            <person name="Pan H."/>
            <person name="Cole T.L."/>
            <person name="Bi X."/>
            <person name="Fang M."/>
            <person name="Zhou C."/>
            <person name="Yang Z."/>
            <person name="Ksepka D.T."/>
            <person name="Hart T."/>
            <person name="Bouzat J.L."/>
            <person name="Argilla L.S."/>
            <person name="Bertelsen M.F."/>
            <person name="Boersma P.D."/>
            <person name="Bost C.A."/>
            <person name="Cherel Y."/>
            <person name="Dann P."/>
            <person name="Fiddaman S.R."/>
            <person name="Howard P."/>
            <person name="Labuschagne K."/>
            <person name="Mattern T."/>
            <person name="Miller G."/>
            <person name="Parker P."/>
            <person name="Phillips R.A."/>
            <person name="Quillfeldt P."/>
            <person name="Ryan P.G."/>
            <person name="Taylor H."/>
            <person name="Thompson D.R."/>
            <person name="Young M.J."/>
            <person name="Ellegaard M.R."/>
            <person name="Gilbert M.T.P."/>
            <person name="Sinding M.S."/>
            <person name="Pacheco G."/>
            <person name="Shepherd L.D."/>
            <person name="Tennyson A.J.D."/>
            <person name="Grosser S."/>
            <person name="Kay E."/>
            <person name="Nupen L.J."/>
            <person name="Ellenberg U."/>
            <person name="Houston D.M."/>
            <person name="Reeve A.H."/>
            <person name="Johnson K."/>
            <person name="Masello J.F."/>
            <person name="Stracke T."/>
            <person name="McKinlay B."/>
            <person name="Borboroglu P.G."/>
            <person name="Zhang D.X."/>
            <person name="Zhang G."/>
        </authorList>
    </citation>
    <scope>NUCLEOTIDE SEQUENCE [LARGE SCALE GENOMIC DNA]</scope>
    <source>
        <strain evidence="8">Ant 5</strain>
    </source>
</reference>
<evidence type="ECO:0000256" key="6">
    <source>
        <dbReference type="SAM" id="MobiDB-lite"/>
    </source>
</evidence>
<name>A0A8J4JYJ6_EUDSL</name>
<dbReference type="Proteomes" id="UP000725257">
    <property type="component" value="Unassembled WGS sequence"/>
</dbReference>
<dbReference type="GO" id="GO:0005634">
    <property type="term" value="C:nucleus"/>
    <property type="evidence" value="ECO:0007669"/>
    <property type="project" value="UniProtKB-SubCell"/>
</dbReference>
<dbReference type="EMBL" id="VULE01000295">
    <property type="protein sequence ID" value="KAF1532334.1"/>
    <property type="molecule type" value="Genomic_DNA"/>
</dbReference>
<proteinExistence type="predicted"/>
<dbReference type="Gene3D" id="3.40.50.10190">
    <property type="entry name" value="BRCT domain"/>
    <property type="match status" value="2"/>
</dbReference>
<keyword evidence="9" id="KW-1185">Reference proteome</keyword>
<sequence length="381" mass="40641">ERGPNPDVGGAKNGCRMLVVDSDTDVEEAEVLPDVGCPKIRRTAPNTPKTPGVEMETPNPDVGGPKNGRWALVDSDTDVETENSNSAVEGPKDEHRTLVPDVAVTAPNPDVSPPASPGDGSDTDMEEVAPTPDVRSLRSRIWTRNQPHPDVGGPTTGSDAVVEEPDPKRRKPPPKGQSWSPKSPGDARVGGMVPKGGDSAPGTAVEAPNPDVGARQRAGETPARDEDPTEPPDVLFTGVVASPGMEVALKTLGGSMATSVFDCTHLVTDRVRRTVKFLCAVARGVPVVTPEWLHESARSGRVLVPGPFLVRDSQQERHFGFSLAEALRRARRHPLLQGYEVHVTPNVRPEPEHMRDIVTCSGGTFLPTMPRTYGVRGQRGG</sequence>
<keyword evidence="5" id="KW-0539">Nucleus</keyword>
<evidence type="ECO:0000256" key="4">
    <source>
        <dbReference type="ARBA" id="ARBA00023204"/>
    </source>
</evidence>
<keyword evidence="3" id="KW-0227">DNA damage</keyword>
<dbReference type="CDD" id="cd17744">
    <property type="entry name" value="BRCT_MDC1_rpt1"/>
    <property type="match status" value="1"/>
</dbReference>
<dbReference type="PROSITE" id="PS50172">
    <property type="entry name" value="BRCT"/>
    <property type="match status" value="1"/>
</dbReference>
<dbReference type="AlphaFoldDB" id="A0A8J4JYJ6"/>
<gene>
    <name evidence="8" type="primary">MDC1</name>
    <name evidence="8" type="ORF">FQV14_0002496</name>
</gene>
<dbReference type="InterPro" id="IPR036420">
    <property type="entry name" value="BRCT_dom_sf"/>
</dbReference>
<dbReference type="Pfam" id="PF16770">
    <property type="entry name" value="RTT107_BRCT_5"/>
    <property type="match status" value="1"/>
</dbReference>
<keyword evidence="4" id="KW-0234">DNA repair</keyword>
<dbReference type="GO" id="GO:0006281">
    <property type="term" value="P:DNA repair"/>
    <property type="evidence" value="ECO:0007669"/>
    <property type="project" value="UniProtKB-KW"/>
</dbReference>